<comment type="caution">
    <text evidence="1">The sequence shown here is derived from an EMBL/GenBank/DDBJ whole genome shotgun (WGS) entry which is preliminary data.</text>
</comment>
<reference evidence="1" key="1">
    <citation type="submission" date="2021-06" db="EMBL/GenBank/DDBJ databases">
        <authorList>
            <person name="Kallberg Y."/>
            <person name="Tangrot J."/>
            <person name="Rosling A."/>
        </authorList>
    </citation>
    <scope>NUCLEOTIDE SEQUENCE</scope>
    <source>
        <strain evidence="1">UK204</strain>
    </source>
</reference>
<dbReference type="EMBL" id="CAJVPQ010015173">
    <property type="protein sequence ID" value="CAG8741847.1"/>
    <property type="molecule type" value="Genomic_DNA"/>
</dbReference>
<proteinExistence type="predicted"/>
<evidence type="ECO:0000313" key="1">
    <source>
        <dbReference type="EMBL" id="CAG8741847.1"/>
    </source>
</evidence>
<keyword evidence="2" id="KW-1185">Reference proteome</keyword>
<feature type="non-terminal residue" evidence="1">
    <location>
        <position position="1"/>
    </location>
</feature>
<dbReference type="Proteomes" id="UP000789570">
    <property type="component" value="Unassembled WGS sequence"/>
</dbReference>
<gene>
    <name evidence="1" type="ORF">FCALED_LOCUS15677</name>
</gene>
<protein>
    <submittedName>
        <fullName evidence="1">7613_t:CDS:1</fullName>
    </submittedName>
</protein>
<evidence type="ECO:0000313" key="2">
    <source>
        <dbReference type="Proteomes" id="UP000789570"/>
    </source>
</evidence>
<dbReference type="AlphaFoldDB" id="A0A9N9INA3"/>
<name>A0A9N9INA3_9GLOM</name>
<sequence>YIATSCLLRYLNLTGYNSITIKSLNYLKIHILRIDLDFEILDKDSWFKTSSDVDDT</sequence>
<organism evidence="1 2">
    <name type="scientific">Funneliformis caledonium</name>
    <dbReference type="NCBI Taxonomy" id="1117310"/>
    <lineage>
        <taxon>Eukaryota</taxon>
        <taxon>Fungi</taxon>
        <taxon>Fungi incertae sedis</taxon>
        <taxon>Mucoromycota</taxon>
        <taxon>Glomeromycotina</taxon>
        <taxon>Glomeromycetes</taxon>
        <taxon>Glomerales</taxon>
        <taxon>Glomeraceae</taxon>
        <taxon>Funneliformis</taxon>
    </lineage>
</organism>
<accession>A0A9N9INA3</accession>